<sequence>MKAILCVAVQLMLCIGGMAFVNLAGCQRKDVEVFKAKDSAWLRQEIKNGLQFEMDDADVIARFMVYDGYLGKAAYVFFAGSQKNEKAVTFIYGWREDGKKAPLQRIPYSLYYRYLECEVEADKQEEPWR</sequence>
<evidence type="ECO:0000313" key="2">
    <source>
        <dbReference type="EMBL" id="VDP00447.1"/>
    </source>
</evidence>
<reference evidence="2 3" key="1">
    <citation type="submission" date="2018-11" db="EMBL/GenBank/DDBJ databases">
        <authorList>
            <consortium name="Pathogen Informatics"/>
        </authorList>
    </citation>
    <scope>NUCLEOTIDE SEQUENCE [LARGE SCALE GENOMIC DNA]</scope>
</reference>
<dbReference type="Proteomes" id="UP000050761">
    <property type="component" value="Unassembled WGS sequence"/>
</dbReference>
<evidence type="ECO:0000256" key="1">
    <source>
        <dbReference type="SAM" id="SignalP"/>
    </source>
</evidence>
<evidence type="ECO:0000313" key="3">
    <source>
        <dbReference type="Proteomes" id="UP000050761"/>
    </source>
</evidence>
<name>A0A183G0P7_HELPZ</name>
<reference evidence="4" key="2">
    <citation type="submission" date="2019-09" db="UniProtKB">
        <authorList>
            <consortium name="WormBaseParasite"/>
        </authorList>
    </citation>
    <scope>IDENTIFICATION</scope>
</reference>
<evidence type="ECO:0000313" key="4">
    <source>
        <dbReference type="WBParaSite" id="HPBE_0001468001-mRNA-1"/>
    </source>
</evidence>
<dbReference type="AlphaFoldDB" id="A0A183G0P7"/>
<keyword evidence="3" id="KW-1185">Reference proteome</keyword>
<protein>
    <submittedName>
        <fullName evidence="4">Cystatin domain-containing protein</fullName>
    </submittedName>
</protein>
<dbReference type="EMBL" id="UZAH01028480">
    <property type="protein sequence ID" value="VDP00447.1"/>
    <property type="molecule type" value="Genomic_DNA"/>
</dbReference>
<accession>A0A3P7ZET0</accession>
<gene>
    <name evidence="2" type="ORF">HPBE_LOCUS14681</name>
</gene>
<proteinExistence type="predicted"/>
<feature type="signal peptide" evidence="1">
    <location>
        <begin position="1"/>
        <end position="19"/>
    </location>
</feature>
<organism evidence="3 4">
    <name type="scientific">Heligmosomoides polygyrus</name>
    <name type="common">Parasitic roundworm</name>
    <dbReference type="NCBI Taxonomy" id="6339"/>
    <lineage>
        <taxon>Eukaryota</taxon>
        <taxon>Metazoa</taxon>
        <taxon>Ecdysozoa</taxon>
        <taxon>Nematoda</taxon>
        <taxon>Chromadorea</taxon>
        <taxon>Rhabditida</taxon>
        <taxon>Rhabditina</taxon>
        <taxon>Rhabditomorpha</taxon>
        <taxon>Strongyloidea</taxon>
        <taxon>Heligmosomidae</taxon>
        <taxon>Heligmosomoides</taxon>
    </lineage>
</organism>
<accession>A0A183G0P7</accession>
<dbReference type="WBParaSite" id="HPBE_0001468001-mRNA-1">
    <property type="protein sequence ID" value="HPBE_0001468001-mRNA-1"/>
    <property type="gene ID" value="HPBE_0001468001"/>
</dbReference>
<feature type="chain" id="PRO_5044551781" evidence="1">
    <location>
        <begin position="20"/>
        <end position="129"/>
    </location>
</feature>
<keyword evidence="1" id="KW-0732">Signal</keyword>